<organism evidence="1 2">
    <name type="scientific">Diploptera punctata</name>
    <name type="common">Pacific beetle cockroach</name>
    <dbReference type="NCBI Taxonomy" id="6984"/>
    <lineage>
        <taxon>Eukaryota</taxon>
        <taxon>Metazoa</taxon>
        <taxon>Ecdysozoa</taxon>
        <taxon>Arthropoda</taxon>
        <taxon>Hexapoda</taxon>
        <taxon>Insecta</taxon>
        <taxon>Pterygota</taxon>
        <taxon>Neoptera</taxon>
        <taxon>Polyneoptera</taxon>
        <taxon>Dictyoptera</taxon>
        <taxon>Blattodea</taxon>
        <taxon>Blaberoidea</taxon>
        <taxon>Blaberidae</taxon>
        <taxon>Diplopterinae</taxon>
        <taxon>Diploptera</taxon>
    </lineage>
</organism>
<dbReference type="EMBL" id="JASPKZ010010698">
    <property type="protein sequence ID" value="KAJ9573480.1"/>
    <property type="molecule type" value="Genomic_DNA"/>
</dbReference>
<evidence type="ECO:0000313" key="2">
    <source>
        <dbReference type="Proteomes" id="UP001233999"/>
    </source>
</evidence>
<accession>A0AAD7Z4D1</accession>
<comment type="caution">
    <text evidence="1">The sequence shown here is derived from an EMBL/GenBank/DDBJ whole genome shotgun (WGS) entry which is preliminary data.</text>
</comment>
<dbReference type="AlphaFoldDB" id="A0AAD7Z4D1"/>
<proteinExistence type="predicted"/>
<evidence type="ECO:0008006" key="3">
    <source>
        <dbReference type="Google" id="ProtNLM"/>
    </source>
</evidence>
<dbReference type="Proteomes" id="UP001233999">
    <property type="component" value="Unassembled WGS sequence"/>
</dbReference>
<name>A0AAD7Z4D1_DIPPU</name>
<feature type="non-terminal residue" evidence="1">
    <location>
        <position position="154"/>
    </location>
</feature>
<gene>
    <name evidence="1" type="ORF">L9F63_009140</name>
</gene>
<protein>
    <recommendedName>
        <fullName evidence="3">NFX1-type zinc finger-containing protein 1</fullName>
    </recommendedName>
</protein>
<feature type="non-terminal residue" evidence="1">
    <location>
        <position position="1"/>
    </location>
</feature>
<keyword evidence="2" id="KW-1185">Reference proteome</keyword>
<reference evidence="1" key="2">
    <citation type="submission" date="2023-05" db="EMBL/GenBank/DDBJ databases">
        <authorList>
            <person name="Fouks B."/>
        </authorList>
    </citation>
    <scope>NUCLEOTIDE SEQUENCE</scope>
    <source>
        <strain evidence="1">Stay&amp;Tobe</strain>
        <tissue evidence="1">Testes</tissue>
    </source>
</reference>
<evidence type="ECO:0000313" key="1">
    <source>
        <dbReference type="EMBL" id="KAJ9573480.1"/>
    </source>
</evidence>
<sequence>ERVMKQLPGCKHVVEMACNNDPSKFRCTRSCNTRLEKCGHLCRLTCHVSEDPHHLKYLCKQNCARKNASCSENHPCTKKCYEPCGLCMFRVEKKLPKCGHKAMMYCSDHPSRLVCQKKCEKLLNCGHKCKNTCFQKCGGCNVLVMKTLPGCKHK</sequence>
<reference evidence="1" key="1">
    <citation type="journal article" date="2023" name="IScience">
        <title>Live-bearing cockroach genome reveals convergent evolutionary mechanisms linked to viviparity in insects and beyond.</title>
        <authorList>
            <person name="Fouks B."/>
            <person name="Harrison M.C."/>
            <person name="Mikhailova A.A."/>
            <person name="Marchal E."/>
            <person name="English S."/>
            <person name="Carruthers M."/>
            <person name="Jennings E.C."/>
            <person name="Chiamaka E.L."/>
            <person name="Frigard R.A."/>
            <person name="Pippel M."/>
            <person name="Attardo G.M."/>
            <person name="Benoit J.B."/>
            <person name="Bornberg-Bauer E."/>
            <person name="Tobe S.S."/>
        </authorList>
    </citation>
    <scope>NUCLEOTIDE SEQUENCE</scope>
    <source>
        <strain evidence="1">Stay&amp;Tobe</strain>
    </source>
</reference>